<dbReference type="RefSeq" id="WP_071071691.1">
    <property type="nucleotide sequence ID" value="NZ_CP017755.1"/>
</dbReference>
<dbReference type="InterPro" id="IPR003819">
    <property type="entry name" value="TauD/TfdA-like"/>
</dbReference>
<comment type="similarity">
    <text evidence="2">Belongs to the TfdA dioxygenase family.</text>
</comment>
<evidence type="ECO:0000313" key="9">
    <source>
        <dbReference type="EMBL" id="AOZ09051.1"/>
    </source>
</evidence>
<dbReference type="GO" id="GO:0051213">
    <property type="term" value="F:dioxygenase activity"/>
    <property type="evidence" value="ECO:0007669"/>
    <property type="project" value="UniProtKB-KW"/>
</dbReference>
<evidence type="ECO:0000313" key="10">
    <source>
        <dbReference type="Proteomes" id="UP000177515"/>
    </source>
</evidence>
<dbReference type="InterPro" id="IPR042098">
    <property type="entry name" value="TauD-like_sf"/>
</dbReference>
<organism evidence="9 10">
    <name type="scientific">Cupriavidus malaysiensis</name>
    <dbReference type="NCBI Taxonomy" id="367825"/>
    <lineage>
        <taxon>Bacteria</taxon>
        <taxon>Pseudomonadati</taxon>
        <taxon>Pseudomonadota</taxon>
        <taxon>Betaproteobacteria</taxon>
        <taxon>Burkholderiales</taxon>
        <taxon>Burkholderiaceae</taxon>
        <taxon>Cupriavidus</taxon>
    </lineage>
</organism>
<evidence type="ECO:0000256" key="5">
    <source>
        <dbReference type="ARBA" id="ARBA00023002"/>
    </source>
</evidence>
<evidence type="ECO:0000256" key="3">
    <source>
        <dbReference type="ARBA" id="ARBA00022723"/>
    </source>
</evidence>
<keyword evidence="10" id="KW-1185">Reference proteome</keyword>
<dbReference type="Proteomes" id="UP000177515">
    <property type="component" value="Chromosome 2"/>
</dbReference>
<dbReference type="PANTHER" id="PTHR30468">
    <property type="entry name" value="ALPHA-KETOGLUTARATE-DEPENDENT SULFONATE DIOXYGENASE"/>
    <property type="match status" value="1"/>
</dbReference>
<keyword evidence="3" id="KW-0479">Metal-binding</keyword>
<protein>
    <submittedName>
        <fullName evidence="9">Taurine dioxygenase</fullName>
    </submittedName>
</protein>
<keyword evidence="4 9" id="KW-0223">Dioxygenase</keyword>
<gene>
    <name evidence="9" type="ORF">BKK80_24700</name>
</gene>
<reference evidence="9 10" key="1">
    <citation type="submission" date="2016-10" db="EMBL/GenBank/DDBJ databases">
        <title>Complete genome sequences of three Cupriavidus strains isolated from various Malaysian environments.</title>
        <authorList>
            <person name="Abdullah A.A.-A."/>
            <person name="Shafie N.A.H."/>
            <person name="Lau N.S."/>
        </authorList>
    </citation>
    <scope>NUCLEOTIDE SEQUENCE [LARGE SCALE GENOMIC DNA]</scope>
    <source>
        <strain evidence="9 10">USMAA1020</strain>
    </source>
</reference>
<keyword evidence="5" id="KW-0560">Oxidoreductase</keyword>
<evidence type="ECO:0000256" key="4">
    <source>
        <dbReference type="ARBA" id="ARBA00022964"/>
    </source>
</evidence>
<name>A0ABM7DMI8_9BURK</name>
<accession>A0ABM7DMI8</accession>
<dbReference type="PANTHER" id="PTHR30468:SF5">
    <property type="entry name" value="ALPHA-KETOGLUTARATE-DEPENDENT SULFATE ESTER DIOXYGENASE"/>
    <property type="match status" value="1"/>
</dbReference>
<evidence type="ECO:0000256" key="1">
    <source>
        <dbReference type="ARBA" id="ARBA00001954"/>
    </source>
</evidence>
<dbReference type="SUPFAM" id="SSF51197">
    <property type="entry name" value="Clavaminate synthase-like"/>
    <property type="match status" value="1"/>
</dbReference>
<feature type="domain" description="TauD/TfdA-like" evidence="8">
    <location>
        <begin position="28"/>
        <end position="291"/>
    </location>
</feature>
<dbReference type="Pfam" id="PF02668">
    <property type="entry name" value="TauD"/>
    <property type="match status" value="1"/>
</dbReference>
<keyword evidence="6" id="KW-0408">Iron</keyword>
<evidence type="ECO:0000259" key="8">
    <source>
        <dbReference type="Pfam" id="PF02668"/>
    </source>
</evidence>
<evidence type="ECO:0000256" key="6">
    <source>
        <dbReference type="ARBA" id="ARBA00023004"/>
    </source>
</evidence>
<evidence type="ECO:0000256" key="7">
    <source>
        <dbReference type="SAM" id="MobiDB-lite"/>
    </source>
</evidence>
<feature type="region of interest" description="Disordered" evidence="7">
    <location>
        <begin position="311"/>
        <end position="335"/>
    </location>
</feature>
<evidence type="ECO:0000256" key="2">
    <source>
        <dbReference type="ARBA" id="ARBA00005896"/>
    </source>
</evidence>
<dbReference type="InterPro" id="IPR051323">
    <property type="entry name" value="AtsK-like"/>
</dbReference>
<sequence>MTQAQAAQTAQAAPGTASADLPALDLHPVAGRIGAEIRGVRLGADLDAGTFAAIRAALLRHKVLFFRDQQHLDDASQEAFGKRFGAPVAHPTVPVRDGTQFLLELDSRHGGRANSWHTDVTFDVAYPQVSVLRGVTIPAAGGDTVWANTAAAYLDLPEPLRQLADKLWALHTNDYDYAASRTLVHNDEGLRRYREVFTSTLYETEHPVVRVHPETGERTLVLGHFVKKLLGYTSVDSAHLIAVLQGHVHRLENTVRWRWREGDVAIWDNRATQHYAINDYGDALRVVRRVTIAGDVPVSVDGRRSVALKPVPSQAGAEGDSANSAHGTDHAARAA</sequence>
<dbReference type="Gene3D" id="3.60.130.10">
    <property type="entry name" value="Clavaminate synthase-like"/>
    <property type="match status" value="1"/>
</dbReference>
<dbReference type="EMBL" id="CP017755">
    <property type="protein sequence ID" value="AOZ09051.1"/>
    <property type="molecule type" value="Genomic_DNA"/>
</dbReference>
<comment type="cofactor">
    <cofactor evidence="1">
        <name>Fe(2+)</name>
        <dbReference type="ChEBI" id="CHEBI:29033"/>
    </cofactor>
</comment>
<proteinExistence type="inferred from homology"/>